<organism evidence="1 2">
    <name type="scientific">Lynx pardinus</name>
    <name type="common">Iberian lynx</name>
    <name type="synonym">Felis pardina</name>
    <dbReference type="NCBI Taxonomy" id="191816"/>
    <lineage>
        <taxon>Eukaryota</taxon>
        <taxon>Metazoa</taxon>
        <taxon>Chordata</taxon>
        <taxon>Craniata</taxon>
        <taxon>Vertebrata</taxon>
        <taxon>Euteleostomi</taxon>
        <taxon>Mammalia</taxon>
        <taxon>Eutheria</taxon>
        <taxon>Laurasiatheria</taxon>
        <taxon>Carnivora</taxon>
        <taxon>Feliformia</taxon>
        <taxon>Felidae</taxon>
        <taxon>Felinae</taxon>
        <taxon>Lynx</taxon>
    </lineage>
</organism>
<evidence type="ECO:0000313" key="2">
    <source>
        <dbReference type="Proteomes" id="UP000386466"/>
    </source>
</evidence>
<proteinExistence type="predicted"/>
<dbReference type="Proteomes" id="UP000386466">
    <property type="component" value="Unassembled WGS sequence"/>
</dbReference>
<feature type="non-terminal residue" evidence="1">
    <location>
        <position position="106"/>
    </location>
</feature>
<accession>A0A485NBV8</accession>
<keyword evidence="2" id="KW-1185">Reference proteome</keyword>
<sequence>IRLFSPAPYFRRTATLTRTAPLREDLTKRWLKEQWPNVGCTQERPLDPAVASALRLQPGASPPPKKILRECSHSVSGTMENRNMHLTPGFTLNNLAPAPAIVAAFR</sequence>
<dbReference type="AlphaFoldDB" id="A0A485NBV8"/>
<reference evidence="1 2" key="1">
    <citation type="submission" date="2019-01" db="EMBL/GenBank/DDBJ databases">
        <authorList>
            <person name="Alioto T."/>
            <person name="Alioto T."/>
        </authorList>
    </citation>
    <scope>NUCLEOTIDE SEQUENCE [LARGE SCALE GENOMIC DNA]</scope>
</reference>
<name>A0A485NBV8_LYNPA</name>
<evidence type="ECO:0000313" key="1">
    <source>
        <dbReference type="EMBL" id="VFV29704.1"/>
    </source>
</evidence>
<feature type="non-terminal residue" evidence="1">
    <location>
        <position position="1"/>
    </location>
</feature>
<gene>
    <name evidence="1" type="ORF">LYPA_23C018748</name>
</gene>
<protein>
    <submittedName>
        <fullName evidence="1">Uncharacterized protein</fullName>
    </submittedName>
</protein>
<dbReference type="EMBL" id="CAAGRJ010013195">
    <property type="protein sequence ID" value="VFV29704.1"/>
    <property type="molecule type" value="Genomic_DNA"/>
</dbReference>